<sequence length="158" mass="16987">MNKKLTIKLLLACSLVVTGLFGSMIAASPKASAATQQSLDLVAYGKEHLGTPYQYGAEAGVTYAFDCSSYVQYVFDQFGIELPRTSISQAYTGEKVDKAYLSVGDLVFFRTGGNGISHVAIYAGDGKILHASSSQGVTVSNMNSSYWTKNYVTARRVL</sequence>
<dbReference type="RefSeq" id="WP_169281136.1">
    <property type="nucleotide sequence ID" value="NZ_CP051680.1"/>
</dbReference>
<evidence type="ECO:0000256" key="3">
    <source>
        <dbReference type="ARBA" id="ARBA00022801"/>
    </source>
</evidence>
<organism evidence="7 8">
    <name type="scientific">Cohnella herbarum</name>
    <dbReference type="NCBI Taxonomy" id="2728023"/>
    <lineage>
        <taxon>Bacteria</taxon>
        <taxon>Bacillati</taxon>
        <taxon>Bacillota</taxon>
        <taxon>Bacilli</taxon>
        <taxon>Bacillales</taxon>
        <taxon>Paenibacillaceae</taxon>
        <taxon>Cohnella</taxon>
    </lineage>
</organism>
<protein>
    <submittedName>
        <fullName evidence="7">C40 family peptidase</fullName>
    </submittedName>
</protein>
<feature type="signal peptide" evidence="5">
    <location>
        <begin position="1"/>
        <end position="26"/>
    </location>
</feature>
<dbReference type="AlphaFoldDB" id="A0A7Z2VKS9"/>
<reference evidence="7 8" key="1">
    <citation type="submission" date="2020-04" db="EMBL/GenBank/DDBJ databases">
        <title>Genome sequencing of novel species.</title>
        <authorList>
            <person name="Heo J."/>
            <person name="Kim S.-J."/>
            <person name="Kim J.-S."/>
            <person name="Hong S.-B."/>
            <person name="Kwon S.-W."/>
        </authorList>
    </citation>
    <scope>NUCLEOTIDE SEQUENCE [LARGE SCALE GENOMIC DNA]</scope>
    <source>
        <strain evidence="7 8">MFER-1</strain>
    </source>
</reference>
<comment type="similarity">
    <text evidence="1">Belongs to the peptidase C40 family.</text>
</comment>
<dbReference type="Pfam" id="PF00877">
    <property type="entry name" value="NLPC_P60"/>
    <property type="match status" value="1"/>
</dbReference>
<keyword evidence="3" id="KW-0378">Hydrolase</keyword>
<keyword evidence="8" id="KW-1185">Reference proteome</keyword>
<dbReference type="Proteomes" id="UP000502248">
    <property type="component" value="Chromosome"/>
</dbReference>
<keyword evidence="4" id="KW-0788">Thiol protease</keyword>
<dbReference type="GO" id="GO:0008234">
    <property type="term" value="F:cysteine-type peptidase activity"/>
    <property type="evidence" value="ECO:0007669"/>
    <property type="project" value="UniProtKB-KW"/>
</dbReference>
<dbReference type="InterPro" id="IPR000064">
    <property type="entry name" value="NLP_P60_dom"/>
</dbReference>
<proteinExistence type="inferred from homology"/>
<dbReference type="InterPro" id="IPR051202">
    <property type="entry name" value="Peptidase_C40"/>
</dbReference>
<dbReference type="GO" id="GO:0006508">
    <property type="term" value="P:proteolysis"/>
    <property type="evidence" value="ECO:0007669"/>
    <property type="project" value="UniProtKB-KW"/>
</dbReference>
<evidence type="ECO:0000313" key="7">
    <source>
        <dbReference type="EMBL" id="QJD84856.1"/>
    </source>
</evidence>
<dbReference type="EMBL" id="CP051680">
    <property type="protein sequence ID" value="QJD84856.1"/>
    <property type="molecule type" value="Genomic_DNA"/>
</dbReference>
<gene>
    <name evidence="7" type="ORF">HH215_17810</name>
</gene>
<dbReference type="PANTHER" id="PTHR47053:SF1">
    <property type="entry name" value="MUREIN DD-ENDOPEPTIDASE MEPH-RELATED"/>
    <property type="match status" value="1"/>
</dbReference>
<evidence type="ECO:0000256" key="1">
    <source>
        <dbReference type="ARBA" id="ARBA00007074"/>
    </source>
</evidence>
<evidence type="ECO:0000256" key="5">
    <source>
        <dbReference type="SAM" id="SignalP"/>
    </source>
</evidence>
<evidence type="ECO:0000256" key="2">
    <source>
        <dbReference type="ARBA" id="ARBA00022670"/>
    </source>
</evidence>
<evidence type="ECO:0000259" key="6">
    <source>
        <dbReference type="PROSITE" id="PS51935"/>
    </source>
</evidence>
<feature type="domain" description="NlpC/P60" evidence="6">
    <location>
        <begin position="35"/>
        <end position="158"/>
    </location>
</feature>
<keyword evidence="5" id="KW-0732">Signal</keyword>
<evidence type="ECO:0000256" key="4">
    <source>
        <dbReference type="ARBA" id="ARBA00022807"/>
    </source>
</evidence>
<evidence type="ECO:0000313" key="8">
    <source>
        <dbReference type="Proteomes" id="UP000502248"/>
    </source>
</evidence>
<name>A0A7Z2VKS9_9BACL</name>
<keyword evidence="2" id="KW-0645">Protease</keyword>
<dbReference type="PROSITE" id="PS51935">
    <property type="entry name" value="NLPC_P60"/>
    <property type="match status" value="1"/>
</dbReference>
<dbReference type="Gene3D" id="3.90.1720.10">
    <property type="entry name" value="endopeptidase domain like (from Nostoc punctiforme)"/>
    <property type="match status" value="1"/>
</dbReference>
<accession>A0A7Z2VKS9</accession>
<feature type="chain" id="PRO_5039270379" evidence="5">
    <location>
        <begin position="27"/>
        <end position="158"/>
    </location>
</feature>
<dbReference type="InterPro" id="IPR038765">
    <property type="entry name" value="Papain-like_cys_pep_sf"/>
</dbReference>
<dbReference type="KEGG" id="cheb:HH215_17810"/>
<dbReference type="SUPFAM" id="SSF54001">
    <property type="entry name" value="Cysteine proteinases"/>
    <property type="match status" value="1"/>
</dbReference>
<dbReference type="PANTHER" id="PTHR47053">
    <property type="entry name" value="MUREIN DD-ENDOPEPTIDASE MEPH-RELATED"/>
    <property type="match status" value="1"/>
</dbReference>